<evidence type="ECO:0000313" key="3">
    <source>
        <dbReference type="EMBL" id="CAF2172925.1"/>
    </source>
</evidence>
<dbReference type="Proteomes" id="UP000663855">
    <property type="component" value="Unassembled WGS sequence"/>
</dbReference>
<evidence type="ECO:0000313" key="9">
    <source>
        <dbReference type="Proteomes" id="UP000663855"/>
    </source>
</evidence>
<dbReference type="EMBL" id="CAJOBG010001557">
    <property type="protein sequence ID" value="CAF3939354.1"/>
    <property type="molecule type" value="Genomic_DNA"/>
</dbReference>
<keyword evidence="10" id="KW-1185">Reference proteome</keyword>
<proteinExistence type="predicted"/>
<dbReference type="EMBL" id="CAJOBI010004039">
    <property type="protein sequence ID" value="CAF3988876.1"/>
    <property type="molecule type" value="Genomic_DNA"/>
</dbReference>
<organism evidence="1 9">
    <name type="scientific">Rotaria magnacalcarata</name>
    <dbReference type="NCBI Taxonomy" id="392030"/>
    <lineage>
        <taxon>Eukaryota</taxon>
        <taxon>Metazoa</taxon>
        <taxon>Spiralia</taxon>
        <taxon>Gnathifera</taxon>
        <taxon>Rotifera</taxon>
        <taxon>Eurotatoria</taxon>
        <taxon>Bdelloidea</taxon>
        <taxon>Philodinida</taxon>
        <taxon>Philodinidae</taxon>
        <taxon>Rotaria</taxon>
    </lineage>
</organism>
<dbReference type="Proteomes" id="UP000663887">
    <property type="component" value="Unassembled WGS sequence"/>
</dbReference>
<evidence type="ECO:0000313" key="2">
    <source>
        <dbReference type="EMBL" id="CAF2143730.1"/>
    </source>
</evidence>
<evidence type="ECO:0000313" key="4">
    <source>
        <dbReference type="EMBL" id="CAF3862018.1"/>
    </source>
</evidence>
<dbReference type="EMBL" id="CAJNOV010003881">
    <property type="protein sequence ID" value="CAF1156326.1"/>
    <property type="molecule type" value="Genomic_DNA"/>
</dbReference>
<dbReference type="Proteomes" id="UP000663866">
    <property type="component" value="Unassembled WGS sequence"/>
</dbReference>
<evidence type="ECO:0000313" key="7">
    <source>
        <dbReference type="EMBL" id="CAF3939354.1"/>
    </source>
</evidence>
<dbReference type="EMBL" id="CAJNRG010015569">
    <property type="protein sequence ID" value="CAF2172925.1"/>
    <property type="molecule type" value="Genomic_DNA"/>
</dbReference>
<reference evidence="1" key="1">
    <citation type="submission" date="2021-02" db="EMBL/GenBank/DDBJ databases">
        <authorList>
            <person name="Nowell W R."/>
        </authorList>
    </citation>
    <scope>NUCLEOTIDE SEQUENCE</scope>
</reference>
<dbReference type="EMBL" id="CAJOBJ010001272">
    <property type="protein sequence ID" value="CAF3870683.1"/>
    <property type="molecule type" value="Genomic_DNA"/>
</dbReference>
<gene>
    <name evidence="4" type="ORF">BYL167_LOCUS6438</name>
    <name evidence="1" type="ORF">CJN711_LOCUS9784</name>
    <name evidence="5" type="ORF">GIL414_LOCUS5008</name>
    <name evidence="7" type="ORF">OVN521_LOCUS11597</name>
    <name evidence="8" type="ORF">SMN809_LOCUS11285</name>
    <name evidence="6" type="ORF">UXM345_LOCUS9854</name>
    <name evidence="2" type="ORF">WKI299_LOCUS28863</name>
    <name evidence="3" type="ORF">XDN619_LOCUS31305</name>
</gene>
<dbReference type="Proteomes" id="UP000676336">
    <property type="component" value="Unassembled WGS sequence"/>
</dbReference>
<evidence type="ECO:0000313" key="5">
    <source>
        <dbReference type="EMBL" id="CAF3870683.1"/>
    </source>
</evidence>
<evidence type="ECO:0000313" key="6">
    <source>
        <dbReference type="EMBL" id="CAF3888220.1"/>
    </source>
</evidence>
<comment type="caution">
    <text evidence="1">The sequence shown here is derived from an EMBL/GenBank/DDBJ whole genome shotgun (WGS) entry which is preliminary data.</text>
</comment>
<evidence type="ECO:0000313" key="8">
    <source>
        <dbReference type="EMBL" id="CAF3988876.1"/>
    </source>
</evidence>
<evidence type="ECO:0000313" key="10">
    <source>
        <dbReference type="Proteomes" id="UP000663866"/>
    </source>
</evidence>
<dbReference type="EMBL" id="CAJOBF010000915">
    <property type="protein sequence ID" value="CAF3888220.1"/>
    <property type="molecule type" value="Genomic_DNA"/>
</dbReference>
<name>A0A814T5R3_9BILA</name>
<dbReference type="AlphaFoldDB" id="A0A814T5R3"/>
<sequence length="135" mass="16298">MMTDSTNIVDIHPTEYDSNQEIENINSEQIRQVNAGINQDFSKNYVRLTIKIPRMKTYLNWRKLSRDTRNGVITKATYNETRVYFQFILNQGKLTETKYEYSSREPFHGPIEYNKSYFKYKDEHVIWFIHKAQSW</sequence>
<dbReference type="Proteomes" id="UP000681967">
    <property type="component" value="Unassembled WGS sequence"/>
</dbReference>
<dbReference type="EMBL" id="CAJOBH010001568">
    <property type="protein sequence ID" value="CAF3862018.1"/>
    <property type="molecule type" value="Genomic_DNA"/>
</dbReference>
<evidence type="ECO:0000313" key="1">
    <source>
        <dbReference type="EMBL" id="CAF1156326.1"/>
    </source>
</evidence>
<dbReference type="Proteomes" id="UP000663842">
    <property type="component" value="Unassembled WGS sequence"/>
</dbReference>
<protein>
    <submittedName>
        <fullName evidence="1">Uncharacterized protein</fullName>
    </submittedName>
</protein>
<accession>A0A814T5R3</accession>
<dbReference type="Proteomes" id="UP000681720">
    <property type="component" value="Unassembled WGS sequence"/>
</dbReference>
<dbReference type="Proteomes" id="UP000663856">
    <property type="component" value="Unassembled WGS sequence"/>
</dbReference>
<dbReference type="EMBL" id="CAJNRF010012733">
    <property type="protein sequence ID" value="CAF2143730.1"/>
    <property type="molecule type" value="Genomic_DNA"/>
</dbReference>